<dbReference type="InterPro" id="IPR001708">
    <property type="entry name" value="YidC/ALB3/OXA1/COX18"/>
</dbReference>
<keyword evidence="8 13" id="KW-1133">Transmembrane helix</keyword>
<feature type="transmembrane region" description="Helical" evidence="13">
    <location>
        <begin position="422"/>
        <end position="448"/>
    </location>
</feature>
<evidence type="ECO:0000313" key="18">
    <source>
        <dbReference type="Proteomes" id="UP000644147"/>
    </source>
</evidence>
<evidence type="ECO:0000256" key="6">
    <source>
        <dbReference type="ARBA" id="ARBA00022692"/>
    </source>
</evidence>
<feature type="region of interest" description="Disordered" evidence="14">
    <location>
        <begin position="30"/>
        <end position="52"/>
    </location>
</feature>
<keyword evidence="6 13" id="KW-0812">Transmembrane</keyword>
<evidence type="ECO:0000256" key="7">
    <source>
        <dbReference type="ARBA" id="ARBA00022927"/>
    </source>
</evidence>
<keyword evidence="7 13" id="KW-0653">Protein transport</keyword>
<sequence length="610" mass="68758">MDRNQAVGLFLISALLLIYLFVFPPEKEVKPKTDTKAQPTASTTASTVQETGAPLDSATMAQQRAALGSFGAAATGEAKTVLLQNENLKVTFTTKGGAVEEVLLKNYKTFDKKPLILFDRVSSHTDIAFKTREGKEIKLSDLYFSPGPVNTISAKSGKTQVQTFRATLGEGQYVEQTYSLTDGTFLLGYELTFKGVEQLLAANQPLTFTWKDRLKKLEMDLSQNRNHSSLNFMTMDEDVTKLTGNSTEEEELQEPVKWIGNKQNFFTAGIIAKNQFENGKFTSSLNEADSTEVKTFATALTIPQKDVLSGAEFTYYFGPNDFSVLKHVSDKFEQNLELGWGVFGYINRFVVIPVFHLLENHIASYGIIIVILVLLIKLILTPLTYKSYLSMAKMKVMKPEIDAIKEKYPDDMQKTQSETMKLYSSVGVNPMSGCIPMLLQIPILFAMFSFFPNSIELRQEAFLWAHDLSTYDVFAKLPFTIPFYGSHVSMFTLLMTASTILYTWGNNQISTMQGPMKFYSYLMPFIFMFIINTMPAGLSFYYFVSNLVTFGQQAVIRKFVDDDKIRMKLEENKTKLKDKKPGGFAARMQDAMRLAAEKEAEKNKQKKAKK</sequence>
<comment type="similarity">
    <text evidence="2 13">Belongs to the OXA1/ALB3/YidC family. Type 1 subfamily.</text>
</comment>
<keyword evidence="10 13" id="KW-0143">Chaperone</keyword>
<evidence type="ECO:0000256" key="5">
    <source>
        <dbReference type="ARBA" id="ARBA00022475"/>
    </source>
</evidence>
<comment type="caution">
    <text evidence="17">The sequence shown here is derived from an EMBL/GenBank/DDBJ whole genome shotgun (WGS) entry which is preliminary data.</text>
</comment>
<dbReference type="NCBIfam" id="TIGR03592">
    <property type="entry name" value="yidC_oxa1_cterm"/>
    <property type="match status" value="1"/>
</dbReference>
<evidence type="ECO:0000256" key="1">
    <source>
        <dbReference type="ARBA" id="ARBA00004429"/>
    </source>
</evidence>
<feature type="domain" description="Membrane insertase YidC/Oxa/ALB C-terminal" evidence="15">
    <location>
        <begin position="365"/>
        <end position="558"/>
    </location>
</feature>
<dbReference type="InterPro" id="IPR038221">
    <property type="entry name" value="YidC_periplasmic_sf"/>
</dbReference>
<feature type="transmembrane region" description="Helical" evidence="13">
    <location>
        <begin position="481"/>
        <end position="504"/>
    </location>
</feature>
<dbReference type="NCBIfam" id="NF002356">
    <property type="entry name" value="PRK01318.2-3"/>
    <property type="match status" value="1"/>
</dbReference>
<dbReference type="RefSeq" id="WP_200507643.1">
    <property type="nucleotide sequence ID" value="NZ_JAEHFX010000011.1"/>
</dbReference>
<dbReference type="InterPro" id="IPR028055">
    <property type="entry name" value="YidC/Oxa/ALB_C"/>
</dbReference>
<evidence type="ECO:0000259" key="16">
    <source>
        <dbReference type="Pfam" id="PF14849"/>
    </source>
</evidence>
<dbReference type="PANTHER" id="PTHR12428">
    <property type="entry name" value="OXA1"/>
    <property type="match status" value="1"/>
</dbReference>
<feature type="compositionally biased region" description="Polar residues" evidence="14">
    <location>
        <begin position="36"/>
        <end position="50"/>
    </location>
</feature>
<evidence type="ECO:0000259" key="15">
    <source>
        <dbReference type="Pfam" id="PF02096"/>
    </source>
</evidence>
<accession>A0ABS1C6E2</accession>
<evidence type="ECO:0000256" key="2">
    <source>
        <dbReference type="ARBA" id="ARBA00010527"/>
    </source>
</evidence>
<dbReference type="PANTHER" id="PTHR12428:SF65">
    <property type="entry name" value="CYTOCHROME C OXIDASE ASSEMBLY PROTEIN COX18, MITOCHONDRIAL"/>
    <property type="match status" value="1"/>
</dbReference>
<dbReference type="Pfam" id="PF14849">
    <property type="entry name" value="YidC_periplas"/>
    <property type="match status" value="1"/>
</dbReference>
<dbReference type="InterPro" id="IPR028053">
    <property type="entry name" value="Membr_insert_YidC_N"/>
</dbReference>
<keyword evidence="4 13" id="KW-0813">Transport</keyword>
<evidence type="ECO:0000256" key="11">
    <source>
        <dbReference type="ARBA" id="ARBA00033245"/>
    </source>
</evidence>
<dbReference type="CDD" id="cd19961">
    <property type="entry name" value="EcYidC-like_peri"/>
    <property type="match status" value="1"/>
</dbReference>
<evidence type="ECO:0000256" key="13">
    <source>
        <dbReference type="HAMAP-Rule" id="MF_01810"/>
    </source>
</evidence>
<evidence type="ECO:0000256" key="8">
    <source>
        <dbReference type="ARBA" id="ARBA00022989"/>
    </source>
</evidence>
<dbReference type="InterPro" id="IPR047196">
    <property type="entry name" value="YidC_ALB_C"/>
</dbReference>
<evidence type="ECO:0000313" key="17">
    <source>
        <dbReference type="EMBL" id="MBK0404752.1"/>
    </source>
</evidence>
<dbReference type="Pfam" id="PF02096">
    <property type="entry name" value="60KD_IMP"/>
    <property type="match status" value="1"/>
</dbReference>
<evidence type="ECO:0000256" key="10">
    <source>
        <dbReference type="ARBA" id="ARBA00023186"/>
    </source>
</evidence>
<organism evidence="17 18">
    <name type="scientific">Adhaeribacter terrigena</name>
    <dbReference type="NCBI Taxonomy" id="2793070"/>
    <lineage>
        <taxon>Bacteria</taxon>
        <taxon>Pseudomonadati</taxon>
        <taxon>Bacteroidota</taxon>
        <taxon>Cytophagia</taxon>
        <taxon>Cytophagales</taxon>
        <taxon>Hymenobacteraceae</taxon>
        <taxon>Adhaeribacter</taxon>
    </lineage>
</organism>
<dbReference type="NCBIfam" id="TIGR03593">
    <property type="entry name" value="yidC_nterm"/>
    <property type="match status" value="1"/>
</dbReference>
<dbReference type="InterPro" id="IPR019998">
    <property type="entry name" value="Membr_insert_YidC"/>
</dbReference>
<dbReference type="Proteomes" id="UP000644147">
    <property type="component" value="Unassembled WGS sequence"/>
</dbReference>
<protein>
    <recommendedName>
        <fullName evidence="3 13">Membrane protein insertase YidC</fullName>
    </recommendedName>
    <alternativeName>
        <fullName evidence="12 13">Foldase YidC</fullName>
    </alternativeName>
    <alternativeName>
        <fullName evidence="11 13">Membrane integrase YidC</fullName>
    </alternativeName>
    <alternativeName>
        <fullName evidence="13">Membrane protein YidC</fullName>
    </alternativeName>
</protein>
<dbReference type="Gene3D" id="2.70.98.90">
    <property type="match status" value="1"/>
</dbReference>
<keyword evidence="9 13" id="KW-0472">Membrane</keyword>
<evidence type="ECO:0000256" key="14">
    <source>
        <dbReference type="SAM" id="MobiDB-lite"/>
    </source>
</evidence>
<dbReference type="EMBL" id="JAEHFX010000011">
    <property type="protein sequence ID" value="MBK0404752.1"/>
    <property type="molecule type" value="Genomic_DNA"/>
</dbReference>
<dbReference type="PRINTS" id="PR00701">
    <property type="entry name" value="60KDINNERMP"/>
</dbReference>
<comment type="function">
    <text evidence="13">Required for the insertion and/or proper folding and/or complex formation of integral membrane proteins into the membrane. Involved in integration of membrane proteins that insert both dependently and independently of the Sec translocase complex, as well as at least some lipoproteins. Aids folding of multispanning membrane proteins.</text>
</comment>
<keyword evidence="5 13" id="KW-1003">Cell membrane</keyword>
<reference evidence="17 18" key="1">
    <citation type="submission" date="2020-12" db="EMBL/GenBank/DDBJ databases">
        <title>Bacterial novel species Adhaeribacter sp. BT258 isolated from soil.</title>
        <authorList>
            <person name="Jung H.-Y."/>
        </authorList>
    </citation>
    <scope>NUCLEOTIDE SEQUENCE [LARGE SCALE GENOMIC DNA]</scope>
    <source>
        <strain evidence="17 18">BT258</strain>
    </source>
</reference>
<gene>
    <name evidence="13 17" type="primary">yidC</name>
    <name evidence="17" type="ORF">I5M27_17290</name>
</gene>
<feature type="transmembrane region" description="Helical" evidence="13">
    <location>
        <begin position="6"/>
        <end position="23"/>
    </location>
</feature>
<dbReference type="HAMAP" id="MF_01810">
    <property type="entry name" value="YidC_type1"/>
    <property type="match status" value="1"/>
</dbReference>
<evidence type="ECO:0000256" key="12">
    <source>
        <dbReference type="ARBA" id="ARBA00033342"/>
    </source>
</evidence>
<keyword evidence="18" id="KW-1185">Reference proteome</keyword>
<feature type="transmembrane region" description="Helical" evidence="13">
    <location>
        <begin position="362"/>
        <end position="385"/>
    </location>
</feature>
<comment type="subunit">
    <text evidence="13">Interacts with the Sec translocase complex via SecD. Specifically interacts with transmembrane segments of nascent integral membrane proteins during membrane integration.</text>
</comment>
<name>A0ABS1C6E2_9BACT</name>
<evidence type="ECO:0000256" key="4">
    <source>
        <dbReference type="ARBA" id="ARBA00022448"/>
    </source>
</evidence>
<feature type="domain" description="Membrane insertase YidC N-terminal" evidence="16">
    <location>
        <begin position="83"/>
        <end position="341"/>
    </location>
</feature>
<evidence type="ECO:0000256" key="9">
    <source>
        <dbReference type="ARBA" id="ARBA00023136"/>
    </source>
</evidence>
<dbReference type="CDD" id="cd20070">
    <property type="entry name" value="5TM_YidC_Alb3"/>
    <property type="match status" value="1"/>
</dbReference>
<proteinExistence type="inferred from homology"/>
<comment type="subcellular location">
    <subcellularLocation>
        <location evidence="1">Cell inner membrane</location>
        <topology evidence="1">Multi-pass membrane protein</topology>
    </subcellularLocation>
    <subcellularLocation>
        <location evidence="13">Cell membrane</location>
        <topology evidence="13">Multi-pass membrane protein</topology>
    </subcellularLocation>
</comment>
<feature type="transmembrane region" description="Helical" evidence="13">
    <location>
        <begin position="525"/>
        <end position="544"/>
    </location>
</feature>
<evidence type="ECO:0000256" key="3">
    <source>
        <dbReference type="ARBA" id="ARBA00015325"/>
    </source>
</evidence>